<protein>
    <submittedName>
        <fullName evidence="1">Uncharacterized protein</fullName>
    </submittedName>
</protein>
<proteinExistence type="predicted"/>
<name>X1C726_9ZZZZ</name>
<organism evidence="1">
    <name type="scientific">marine sediment metagenome</name>
    <dbReference type="NCBI Taxonomy" id="412755"/>
    <lineage>
        <taxon>unclassified sequences</taxon>
        <taxon>metagenomes</taxon>
        <taxon>ecological metagenomes</taxon>
    </lineage>
</organism>
<dbReference type="EMBL" id="BART01025635">
    <property type="protein sequence ID" value="GAH03182.1"/>
    <property type="molecule type" value="Genomic_DNA"/>
</dbReference>
<accession>X1C726</accession>
<comment type="caution">
    <text evidence="1">The sequence shown here is derived from an EMBL/GenBank/DDBJ whole genome shotgun (WGS) entry which is preliminary data.</text>
</comment>
<evidence type="ECO:0000313" key="1">
    <source>
        <dbReference type="EMBL" id="GAH03182.1"/>
    </source>
</evidence>
<sequence length="70" mass="8011">MPKCPKCKADIDHLHFYETKHYDSEVEMVDGRLVHSNEGIYSEGKSYDCPKCDEELCCDDDRAIELLKGG</sequence>
<dbReference type="AlphaFoldDB" id="X1C726"/>
<gene>
    <name evidence="1" type="ORF">S01H4_45968</name>
</gene>
<reference evidence="1" key="1">
    <citation type="journal article" date="2014" name="Front. Microbiol.">
        <title>High frequency of phylogenetically diverse reductive dehalogenase-homologous genes in deep subseafloor sedimentary metagenomes.</title>
        <authorList>
            <person name="Kawai M."/>
            <person name="Futagami T."/>
            <person name="Toyoda A."/>
            <person name="Takaki Y."/>
            <person name="Nishi S."/>
            <person name="Hori S."/>
            <person name="Arai W."/>
            <person name="Tsubouchi T."/>
            <person name="Morono Y."/>
            <person name="Uchiyama I."/>
            <person name="Ito T."/>
            <person name="Fujiyama A."/>
            <person name="Inagaki F."/>
            <person name="Takami H."/>
        </authorList>
    </citation>
    <scope>NUCLEOTIDE SEQUENCE</scope>
    <source>
        <strain evidence="1">Expedition CK06-06</strain>
    </source>
</reference>